<dbReference type="Pfam" id="PF17846">
    <property type="entry name" value="XRN_M"/>
    <property type="match status" value="2"/>
</dbReference>
<evidence type="ECO:0000259" key="1">
    <source>
        <dbReference type="Pfam" id="PF17846"/>
    </source>
</evidence>
<name>A0A834XDE0_9FABA</name>
<dbReference type="AlphaFoldDB" id="A0A834XDE0"/>
<feature type="domain" description="Xrn1 helical" evidence="1">
    <location>
        <begin position="17"/>
        <end position="132"/>
    </location>
</feature>
<accession>A0A834XDE0</accession>
<dbReference type="OrthoDB" id="372487at2759"/>
<sequence length="223" mass="26035">MHDLKIQYEDTLKTVCIDFERIVDDFIFIVFFCGNDFLPHMPTLEIYKAIDLLITVYKKEFKNLGGYLVDMSRVDEKNASFMKLSRVEKFIQKKQEEENAISISDHENENSYAFFCDNNSVPTDSEILQNTKDLKEQLNKYIRQKSDLFNSVPSWTWFYPYNYGPFTSDLKGMSQVRVKFEKGVPFKPFDQLLAVLPPRSWGVWVCLIGSGIKWWTSCCCCGA</sequence>
<dbReference type="GO" id="GO:0005634">
    <property type="term" value="C:nucleus"/>
    <property type="evidence" value="ECO:0007669"/>
    <property type="project" value="TreeGrafter"/>
</dbReference>
<dbReference type="InterPro" id="IPR041412">
    <property type="entry name" value="Xrn1_helical"/>
</dbReference>
<reference evidence="2" key="1">
    <citation type="submission" date="2020-09" db="EMBL/GenBank/DDBJ databases">
        <title>Genome-Enabled Discovery of Anthraquinone Biosynthesis in Senna tora.</title>
        <authorList>
            <person name="Kang S.-H."/>
            <person name="Pandey R.P."/>
            <person name="Lee C.-M."/>
            <person name="Sim J.-S."/>
            <person name="Jeong J.-T."/>
            <person name="Choi B.-S."/>
            <person name="Jung M."/>
            <person name="Ginzburg D."/>
            <person name="Zhao K."/>
            <person name="Won S.Y."/>
            <person name="Oh T.-J."/>
            <person name="Yu Y."/>
            <person name="Kim N.-H."/>
            <person name="Lee O.R."/>
            <person name="Lee T.-H."/>
            <person name="Bashyal P."/>
            <person name="Kim T.-S."/>
            <person name="Lee W.-H."/>
            <person name="Kawkins C."/>
            <person name="Kim C.-K."/>
            <person name="Kim J.S."/>
            <person name="Ahn B.O."/>
            <person name="Rhee S.Y."/>
            <person name="Sohng J.K."/>
        </authorList>
    </citation>
    <scope>NUCLEOTIDE SEQUENCE</scope>
    <source>
        <tissue evidence="2">Leaf</tissue>
    </source>
</reference>
<evidence type="ECO:0000313" key="2">
    <source>
        <dbReference type="EMBL" id="KAF7842136.1"/>
    </source>
</evidence>
<dbReference type="PANTHER" id="PTHR12341">
    <property type="entry name" value="5'-&gt;3' EXORIBONUCLEASE"/>
    <property type="match status" value="1"/>
</dbReference>
<dbReference type="InterPro" id="IPR027073">
    <property type="entry name" value="5_3_exoribonuclease"/>
</dbReference>
<dbReference type="Proteomes" id="UP000634136">
    <property type="component" value="Unassembled WGS sequence"/>
</dbReference>
<protein>
    <submittedName>
        <fullName evidence="2">5'-3' exoribonuclease 3-like</fullName>
    </submittedName>
</protein>
<dbReference type="GO" id="GO:0004534">
    <property type="term" value="F:5'-3' RNA exonuclease activity"/>
    <property type="evidence" value="ECO:0007669"/>
    <property type="project" value="TreeGrafter"/>
</dbReference>
<dbReference type="EMBL" id="JAAIUW010000002">
    <property type="protein sequence ID" value="KAF7842136.1"/>
    <property type="molecule type" value="Genomic_DNA"/>
</dbReference>
<evidence type="ECO:0000313" key="3">
    <source>
        <dbReference type="Proteomes" id="UP000634136"/>
    </source>
</evidence>
<organism evidence="2 3">
    <name type="scientific">Senna tora</name>
    <dbReference type="NCBI Taxonomy" id="362788"/>
    <lineage>
        <taxon>Eukaryota</taxon>
        <taxon>Viridiplantae</taxon>
        <taxon>Streptophyta</taxon>
        <taxon>Embryophyta</taxon>
        <taxon>Tracheophyta</taxon>
        <taxon>Spermatophyta</taxon>
        <taxon>Magnoliopsida</taxon>
        <taxon>eudicotyledons</taxon>
        <taxon>Gunneridae</taxon>
        <taxon>Pentapetalae</taxon>
        <taxon>rosids</taxon>
        <taxon>fabids</taxon>
        <taxon>Fabales</taxon>
        <taxon>Fabaceae</taxon>
        <taxon>Caesalpinioideae</taxon>
        <taxon>Cassia clade</taxon>
        <taxon>Senna</taxon>
    </lineage>
</organism>
<dbReference type="GO" id="GO:0003723">
    <property type="term" value="F:RNA binding"/>
    <property type="evidence" value="ECO:0007669"/>
    <property type="project" value="TreeGrafter"/>
</dbReference>
<comment type="caution">
    <text evidence="2">The sequence shown here is derived from an EMBL/GenBank/DDBJ whole genome shotgun (WGS) entry which is preliminary data.</text>
</comment>
<proteinExistence type="predicted"/>
<feature type="domain" description="Xrn1 helical" evidence="1">
    <location>
        <begin position="149"/>
        <end position="200"/>
    </location>
</feature>
<dbReference type="PANTHER" id="PTHR12341:SF62">
    <property type="entry name" value="5'-3' EXORIBONUCLEASE 3-LIKE"/>
    <property type="match status" value="1"/>
</dbReference>
<gene>
    <name evidence="2" type="ORF">G2W53_004434</name>
</gene>
<dbReference type="GO" id="GO:0000956">
    <property type="term" value="P:nuclear-transcribed mRNA catabolic process"/>
    <property type="evidence" value="ECO:0007669"/>
    <property type="project" value="TreeGrafter"/>
</dbReference>
<keyword evidence="3" id="KW-1185">Reference proteome</keyword>